<dbReference type="InterPro" id="IPR012340">
    <property type="entry name" value="NA-bd_OB-fold"/>
</dbReference>
<dbReference type="AlphaFoldDB" id="A0A0C2J6V4"/>
<comment type="caution">
    <text evidence="1">The sequence shown here is derived from an EMBL/GenBank/DDBJ whole genome shotgun (WGS) entry which is preliminary data.</text>
</comment>
<organism evidence="1 2">
    <name type="scientific">Thelohanellus kitauei</name>
    <name type="common">Myxosporean</name>
    <dbReference type="NCBI Taxonomy" id="669202"/>
    <lineage>
        <taxon>Eukaryota</taxon>
        <taxon>Metazoa</taxon>
        <taxon>Cnidaria</taxon>
        <taxon>Myxozoa</taxon>
        <taxon>Myxosporea</taxon>
        <taxon>Bivalvulida</taxon>
        <taxon>Platysporina</taxon>
        <taxon>Myxobolidae</taxon>
        <taxon>Thelohanellus</taxon>
    </lineage>
</organism>
<accession>A0A0C2J6V4</accession>
<dbReference type="SUPFAM" id="SSF50249">
    <property type="entry name" value="Nucleic acid-binding proteins"/>
    <property type="match status" value="1"/>
</dbReference>
<reference evidence="1 2" key="1">
    <citation type="journal article" date="2014" name="Genome Biol. Evol.">
        <title>The genome of the myxosporean Thelohanellus kitauei shows adaptations to nutrient acquisition within its fish host.</title>
        <authorList>
            <person name="Yang Y."/>
            <person name="Xiong J."/>
            <person name="Zhou Z."/>
            <person name="Huo F."/>
            <person name="Miao W."/>
            <person name="Ran C."/>
            <person name="Liu Y."/>
            <person name="Zhang J."/>
            <person name="Feng J."/>
            <person name="Wang M."/>
            <person name="Wang M."/>
            <person name="Wang L."/>
            <person name="Yao B."/>
        </authorList>
    </citation>
    <scope>NUCLEOTIDE SEQUENCE [LARGE SCALE GENOMIC DNA]</scope>
    <source>
        <strain evidence="1">Wuqing</strain>
    </source>
</reference>
<dbReference type="Gene3D" id="2.40.50.140">
    <property type="entry name" value="Nucleic acid-binding proteins"/>
    <property type="match status" value="1"/>
</dbReference>
<keyword evidence="2" id="KW-1185">Reference proteome</keyword>
<dbReference type="Proteomes" id="UP000031668">
    <property type="component" value="Unassembled WGS sequence"/>
</dbReference>
<evidence type="ECO:0000313" key="2">
    <source>
        <dbReference type="Proteomes" id="UP000031668"/>
    </source>
</evidence>
<dbReference type="EMBL" id="JWZT01000773">
    <property type="protein sequence ID" value="KII73559.1"/>
    <property type="molecule type" value="Genomic_DNA"/>
</dbReference>
<evidence type="ECO:0000313" key="1">
    <source>
        <dbReference type="EMBL" id="KII73559.1"/>
    </source>
</evidence>
<protein>
    <submittedName>
        <fullName evidence="1">Uncharacterized protein</fullName>
    </submittedName>
</protein>
<sequence length="176" mass="20515">MSTVEMSEFLKSSRLVIAKVIKVSKNNFIKLEAEFLSLDKKYNKFWKRRGKFWCSLTDERFRVGDVVLAEKYSNWKPPLPPSPVERMISDFNDANTSNNGSGKLLSSMDLRGNLPPNRPEWLRRIIPKKELPLIRGKEWKIVKLVEPSMDIIAGEVTNAIFHNLEYKEKSRQNNFK</sequence>
<dbReference type="OrthoDB" id="6030412at2759"/>
<proteinExistence type="predicted"/>
<gene>
    <name evidence="1" type="ORF">RF11_01561</name>
</gene>
<name>A0A0C2J6V4_THEKT</name>